<dbReference type="AlphaFoldDB" id="A0A1R4IND4"/>
<dbReference type="SUPFAM" id="SSF51735">
    <property type="entry name" value="NAD(P)-binding Rossmann-fold domains"/>
    <property type="match status" value="1"/>
</dbReference>
<evidence type="ECO:0000256" key="1">
    <source>
        <dbReference type="ARBA" id="ARBA00023002"/>
    </source>
</evidence>
<name>A0A1R4IND4_9MICO</name>
<dbReference type="RefSeq" id="WP_087136144.1">
    <property type="nucleotide sequence ID" value="NZ_FUKR01000017.1"/>
</dbReference>
<gene>
    <name evidence="2" type="ORF">FM119_02610</name>
</gene>
<dbReference type="OrthoDB" id="4577644at2"/>
<dbReference type="Gene3D" id="3.40.50.720">
    <property type="entry name" value="NAD(P)-binding Rossmann-like Domain"/>
    <property type="match status" value="1"/>
</dbReference>
<dbReference type="PANTHER" id="PTHR43157">
    <property type="entry name" value="PHOSPHATIDYLINOSITOL-GLYCAN BIOSYNTHESIS CLASS F PROTEIN-RELATED"/>
    <property type="match status" value="1"/>
</dbReference>
<proteinExistence type="predicted"/>
<keyword evidence="3" id="KW-1185">Reference proteome</keyword>
<dbReference type="Proteomes" id="UP000196778">
    <property type="component" value="Unassembled WGS sequence"/>
</dbReference>
<dbReference type="InterPro" id="IPR036291">
    <property type="entry name" value="NAD(P)-bd_dom_sf"/>
</dbReference>
<reference evidence="3" key="1">
    <citation type="submission" date="2017-02" db="EMBL/GenBank/DDBJ databases">
        <authorList>
            <person name="Dridi B."/>
        </authorList>
    </citation>
    <scope>NUCLEOTIDE SEQUENCE [LARGE SCALE GENOMIC DNA]</scope>
    <source>
        <strain evidence="3">EB411</strain>
    </source>
</reference>
<accession>A0A1R4IND4</accession>
<dbReference type="InterPro" id="IPR002347">
    <property type="entry name" value="SDR_fam"/>
</dbReference>
<keyword evidence="1" id="KW-0560">Oxidoreductase</keyword>
<sequence length="309" mass="32811">MAARSPRDMTIAVTGANAGIGFFSAARFAAEGARVVLLCRDLGRAQSATRAIRARVPGARLDVIRLDTSSHASVVEAGQELAELDGLDVLVNNAGAVHAPRERTATEDGHELILSTNVLGPVALTAHAMPALRRSPAGRVVWLGSLSTLLAPFRLDDLELVDNYSAWQAYAQSKIALSSIGFELNRRLVRDGSSVRSLVAHPGYSIGGRTPRVPGVNEPTRIKRFGDNLIAWFTQGKDAGSDPVVRAALDGLAQPDLDAGIPVFYGPDAITKGRAVRARPATVTTDERIAGQLWSALGRLTELPETSAR</sequence>
<protein>
    <submittedName>
        <fullName evidence="2">Probable oxidoreductase/Short-chain dehydrogenase</fullName>
    </submittedName>
</protein>
<organism evidence="2 3">
    <name type="scientific">Mycetocola reblochoni REB411</name>
    <dbReference type="NCBI Taxonomy" id="1255698"/>
    <lineage>
        <taxon>Bacteria</taxon>
        <taxon>Bacillati</taxon>
        <taxon>Actinomycetota</taxon>
        <taxon>Actinomycetes</taxon>
        <taxon>Micrococcales</taxon>
        <taxon>Microbacteriaceae</taxon>
        <taxon>Mycetocola</taxon>
    </lineage>
</organism>
<evidence type="ECO:0000313" key="2">
    <source>
        <dbReference type="EMBL" id="SJN21145.1"/>
    </source>
</evidence>
<dbReference type="PANTHER" id="PTHR43157:SF31">
    <property type="entry name" value="PHOSPHATIDYLINOSITOL-GLYCAN BIOSYNTHESIS CLASS F PROTEIN"/>
    <property type="match status" value="1"/>
</dbReference>
<dbReference type="PRINTS" id="PR00081">
    <property type="entry name" value="GDHRDH"/>
</dbReference>
<dbReference type="GO" id="GO:0016491">
    <property type="term" value="F:oxidoreductase activity"/>
    <property type="evidence" value="ECO:0007669"/>
    <property type="project" value="UniProtKB-KW"/>
</dbReference>
<dbReference type="EMBL" id="FUKR01000017">
    <property type="protein sequence ID" value="SJN21145.1"/>
    <property type="molecule type" value="Genomic_DNA"/>
</dbReference>
<evidence type="ECO:0000313" key="3">
    <source>
        <dbReference type="Proteomes" id="UP000196778"/>
    </source>
</evidence>
<dbReference type="Pfam" id="PF00106">
    <property type="entry name" value="adh_short"/>
    <property type="match status" value="1"/>
</dbReference>